<keyword evidence="6" id="KW-0997">Cell inner membrane</keyword>
<dbReference type="AlphaFoldDB" id="A0A0K2VNT5"/>
<dbReference type="InterPro" id="IPR005947">
    <property type="entry name" value="ThiP_ABC_transpt"/>
</dbReference>
<evidence type="ECO:0000256" key="6">
    <source>
        <dbReference type="ARBA" id="ARBA00022519"/>
    </source>
</evidence>
<dbReference type="GO" id="GO:0015888">
    <property type="term" value="P:thiamine transport"/>
    <property type="evidence" value="ECO:0007669"/>
    <property type="project" value="InterPro"/>
</dbReference>
<feature type="transmembrane region" description="Helical" evidence="11">
    <location>
        <begin position="377"/>
        <end position="401"/>
    </location>
</feature>
<feature type="transmembrane region" description="Helical" evidence="11">
    <location>
        <begin position="290"/>
        <end position="315"/>
    </location>
</feature>
<comment type="similarity">
    <text evidence="11">Belongs to the binding-protein-dependent transport system permease family.</text>
</comment>
<evidence type="ECO:0000256" key="10">
    <source>
        <dbReference type="ARBA" id="ARBA00023136"/>
    </source>
</evidence>
<evidence type="ECO:0000256" key="7">
    <source>
        <dbReference type="ARBA" id="ARBA00022692"/>
    </source>
</evidence>
<dbReference type="CDD" id="cd06261">
    <property type="entry name" value="TM_PBP2"/>
    <property type="match status" value="1"/>
</dbReference>
<keyword evidence="8" id="KW-0677">Repeat</keyword>
<dbReference type="EMBL" id="CCND01000002">
    <property type="protein sequence ID" value="CDX49414.1"/>
    <property type="molecule type" value="Genomic_DNA"/>
</dbReference>
<dbReference type="Gene3D" id="1.10.3720.10">
    <property type="entry name" value="MetI-like"/>
    <property type="match status" value="2"/>
</dbReference>
<feature type="domain" description="ABC transmembrane type-1" evidence="12">
    <location>
        <begin position="55"/>
        <end position="257"/>
    </location>
</feature>
<feature type="transmembrane region" description="Helical" evidence="11">
    <location>
        <begin position="92"/>
        <end position="115"/>
    </location>
</feature>
<protein>
    <recommendedName>
        <fullName evidence="3">Thiamine transport system permease protein ThiP</fullName>
    </recommendedName>
</protein>
<comment type="subunit">
    <text evidence="2">The complex is composed of two ATP-binding proteins (ThiQ), two transmembrane proteins (ThiP) and a solute-binding protein (ThiB).</text>
</comment>
<dbReference type="Pfam" id="PF00528">
    <property type="entry name" value="BPD_transp_1"/>
    <property type="match status" value="2"/>
</dbReference>
<evidence type="ECO:0000256" key="8">
    <source>
        <dbReference type="ARBA" id="ARBA00022737"/>
    </source>
</evidence>
<evidence type="ECO:0000256" key="5">
    <source>
        <dbReference type="ARBA" id="ARBA00022475"/>
    </source>
</evidence>
<feature type="transmembrane region" description="Helical" evidence="11">
    <location>
        <begin position="335"/>
        <end position="356"/>
    </location>
</feature>
<feature type="transmembrane region" description="Helical" evidence="11">
    <location>
        <begin position="59"/>
        <end position="80"/>
    </location>
</feature>
<keyword evidence="9 11" id="KW-1133">Transmembrane helix</keyword>
<keyword evidence="4 11" id="KW-0813">Transport</keyword>
<dbReference type="Proteomes" id="UP000182888">
    <property type="component" value="Unassembled WGS sequence"/>
</dbReference>
<dbReference type="GO" id="GO:0005886">
    <property type="term" value="C:plasma membrane"/>
    <property type="evidence" value="ECO:0007669"/>
    <property type="project" value="UniProtKB-SubCell"/>
</dbReference>
<keyword evidence="7 11" id="KW-0812">Transmembrane</keyword>
<evidence type="ECO:0000313" key="14">
    <source>
        <dbReference type="Proteomes" id="UP000182888"/>
    </source>
</evidence>
<dbReference type="NCBIfam" id="TIGR01253">
    <property type="entry name" value="thiP"/>
    <property type="match status" value="1"/>
</dbReference>
<evidence type="ECO:0000259" key="12">
    <source>
        <dbReference type="PROSITE" id="PS50928"/>
    </source>
</evidence>
<organism evidence="13 14">
    <name type="scientific">Mesorhizobium plurifarium</name>
    <dbReference type="NCBI Taxonomy" id="69974"/>
    <lineage>
        <taxon>Bacteria</taxon>
        <taxon>Pseudomonadati</taxon>
        <taxon>Pseudomonadota</taxon>
        <taxon>Alphaproteobacteria</taxon>
        <taxon>Hyphomicrobiales</taxon>
        <taxon>Phyllobacteriaceae</taxon>
        <taxon>Mesorhizobium</taxon>
    </lineage>
</organism>
<evidence type="ECO:0000313" key="13">
    <source>
        <dbReference type="EMBL" id="CDX49414.1"/>
    </source>
</evidence>
<sequence>MQVSHPTDSRITAGVIALAAIALLIGGAFAGLILEGAHDLSGAAAAFDSHLLRVARFTLWQALLSTLLSVAPALLVARALSRHPAFPGRRLILQLFTVPLALPAIVAALGILALYGRAGYFAGVFAGLGGGEWPGIYGLSGILVAHVFFNLPLATRLFLESLGTIPADQWRLASQLGMSARPAFRLIEWPVLRAALPGIAGLVFMLCITSFTIVLTLGGGPAATTLEVAIYQALRFDFDPARAVVLTLLQIALTFIVVVALTRLGANAVGDANLPVAPRRYLSAGRMESMLNASLITLALLFVAGPMAATVVSGLEADLGRLAGEEAVRRATLTSAGLALLAALLSVTLSLALIAARRALALRRRAGAAAMSLLEHAADTGAGFVLVVPPIVLGAGWFLALRSITDVFAIAPVMVVAVNAVMAMPFAIRAIRPAYDAASERHERLCLALGISGWTRLSLIDWPSLRRPLATGFAFAMALSLGDLGVIALFGSDSVQTLPYLLLARMGSYRTADAAGLALLLGLVCLMLVVVADWLGREGKS</sequence>
<dbReference type="InterPro" id="IPR000515">
    <property type="entry name" value="MetI-like"/>
</dbReference>
<keyword evidence="5" id="KW-1003">Cell membrane</keyword>
<feature type="transmembrane region" description="Helical" evidence="11">
    <location>
        <begin position="194"/>
        <end position="223"/>
    </location>
</feature>
<comment type="subcellular location">
    <subcellularLocation>
        <location evidence="1">Cell inner membrane</location>
        <topology evidence="1">Multi-pass membrane protein</topology>
    </subcellularLocation>
    <subcellularLocation>
        <location evidence="11">Cell membrane</location>
        <topology evidence="11">Multi-pass membrane protein</topology>
    </subcellularLocation>
</comment>
<feature type="transmembrane region" description="Helical" evidence="11">
    <location>
        <begin position="469"/>
        <end position="492"/>
    </location>
</feature>
<name>A0A0K2VNT5_MESPL</name>
<evidence type="ECO:0000256" key="9">
    <source>
        <dbReference type="ARBA" id="ARBA00022989"/>
    </source>
</evidence>
<dbReference type="SUPFAM" id="SSF161098">
    <property type="entry name" value="MetI-like"/>
    <property type="match status" value="2"/>
</dbReference>
<dbReference type="GO" id="GO:0022857">
    <property type="term" value="F:transmembrane transporter activity"/>
    <property type="evidence" value="ECO:0007669"/>
    <property type="project" value="InterPro"/>
</dbReference>
<evidence type="ECO:0000256" key="4">
    <source>
        <dbReference type="ARBA" id="ARBA00022448"/>
    </source>
</evidence>
<feature type="transmembrane region" description="Helical" evidence="11">
    <location>
        <begin position="512"/>
        <end position="535"/>
    </location>
</feature>
<accession>A0A0K2VNT5</accession>
<feature type="transmembrane region" description="Helical" evidence="11">
    <location>
        <begin position="12"/>
        <end position="34"/>
    </location>
</feature>
<feature type="transmembrane region" description="Helical" evidence="11">
    <location>
        <begin position="135"/>
        <end position="153"/>
    </location>
</feature>
<dbReference type="PROSITE" id="PS50928">
    <property type="entry name" value="ABC_TM1"/>
    <property type="match status" value="2"/>
</dbReference>
<evidence type="ECO:0000256" key="1">
    <source>
        <dbReference type="ARBA" id="ARBA00004429"/>
    </source>
</evidence>
<feature type="transmembrane region" description="Helical" evidence="11">
    <location>
        <begin position="407"/>
        <end position="428"/>
    </location>
</feature>
<keyword evidence="10 11" id="KW-0472">Membrane</keyword>
<evidence type="ECO:0000256" key="11">
    <source>
        <dbReference type="RuleBase" id="RU363032"/>
    </source>
</evidence>
<dbReference type="InterPro" id="IPR035906">
    <property type="entry name" value="MetI-like_sf"/>
</dbReference>
<evidence type="ECO:0000256" key="3">
    <source>
        <dbReference type="ARBA" id="ARBA00016947"/>
    </source>
</evidence>
<dbReference type="PANTHER" id="PTHR30183">
    <property type="entry name" value="MOLYBDENUM TRANSPORT SYSTEM PERMEASE PROTEIN MODB"/>
    <property type="match status" value="1"/>
</dbReference>
<proteinExistence type="inferred from homology"/>
<dbReference type="PANTHER" id="PTHR30183:SF9">
    <property type="entry name" value="THIAMINE TRANSPORT SYSTEM PERMEASE PROTEIN THIP"/>
    <property type="match status" value="1"/>
</dbReference>
<reference evidence="14" key="1">
    <citation type="submission" date="2014-08" db="EMBL/GenBank/DDBJ databases">
        <authorList>
            <person name="Edwards T."/>
        </authorList>
    </citation>
    <scope>NUCLEOTIDE SEQUENCE [LARGE SCALE GENOMIC DNA]</scope>
</reference>
<gene>
    <name evidence="13" type="primary">thiP</name>
    <name evidence="13" type="ORF">MPL1032_100038</name>
</gene>
<feature type="domain" description="ABC transmembrane type-1" evidence="12">
    <location>
        <begin position="332"/>
        <end position="536"/>
    </location>
</feature>
<evidence type="ECO:0000256" key="2">
    <source>
        <dbReference type="ARBA" id="ARBA00011650"/>
    </source>
</evidence>
<feature type="transmembrane region" description="Helical" evidence="11">
    <location>
        <begin position="243"/>
        <end position="269"/>
    </location>
</feature>